<keyword evidence="2" id="KW-1185">Reference proteome</keyword>
<dbReference type="EMBL" id="VOKX01000032">
    <property type="protein sequence ID" value="KAB7843747.1"/>
    <property type="molecule type" value="Genomic_DNA"/>
</dbReference>
<dbReference type="OrthoDB" id="4203378at2"/>
<dbReference type="Proteomes" id="UP000327000">
    <property type="component" value="Unassembled WGS sequence"/>
</dbReference>
<sequence length="136" mass="14679">MTADAVTGVVLDAGFLSDLATDRRIEHEVLTDRWSWHAVSVNVPQTELVLAEREKPGRARAALELLLARCGPSVLIRPLDLTAVEAAGTMMRRYALDDIALAHTAAVAVPSGWTVFTTAPERYRPLGDAVDVFGLA</sequence>
<accession>A0A5N5W6W1</accession>
<evidence type="ECO:0000313" key="1">
    <source>
        <dbReference type="EMBL" id="KAB7843747.1"/>
    </source>
</evidence>
<evidence type="ECO:0000313" key="2">
    <source>
        <dbReference type="Proteomes" id="UP000327000"/>
    </source>
</evidence>
<reference evidence="1 2" key="1">
    <citation type="journal article" date="2019" name="Microb. Cell Fact.">
        <title>Exploring novel herbicidin analogues by transcriptional regulator overexpression and MS/MS molecular networking.</title>
        <authorList>
            <person name="Shi Y."/>
            <person name="Gu R."/>
            <person name="Li Y."/>
            <person name="Wang X."/>
            <person name="Ren W."/>
            <person name="Li X."/>
            <person name="Wang L."/>
            <person name="Xie Y."/>
            <person name="Hong B."/>
        </authorList>
    </citation>
    <scope>NUCLEOTIDE SEQUENCE [LARGE SCALE GENOMIC DNA]</scope>
    <source>
        <strain evidence="1 2">US-43</strain>
    </source>
</reference>
<protein>
    <recommendedName>
        <fullName evidence="3">Type II toxin-antitoxin system VapC family toxin</fullName>
    </recommendedName>
</protein>
<proteinExistence type="predicted"/>
<gene>
    <name evidence="1" type="ORF">FRZ00_17510</name>
</gene>
<name>A0A5N5W6W1_STRMB</name>
<dbReference type="RefSeq" id="WP_004941479.1">
    <property type="nucleotide sequence ID" value="NZ_JBFADJ010000050.1"/>
</dbReference>
<evidence type="ECO:0008006" key="3">
    <source>
        <dbReference type="Google" id="ProtNLM"/>
    </source>
</evidence>
<comment type="caution">
    <text evidence="1">The sequence shown here is derived from an EMBL/GenBank/DDBJ whole genome shotgun (WGS) entry which is preliminary data.</text>
</comment>
<dbReference type="AlphaFoldDB" id="A0A5N5W6W1"/>
<organism evidence="1 2">
    <name type="scientific">Streptomyces mobaraensis</name>
    <name type="common">Streptoverticillium mobaraense</name>
    <dbReference type="NCBI Taxonomy" id="35621"/>
    <lineage>
        <taxon>Bacteria</taxon>
        <taxon>Bacillati</taxon>
        <taxon>Actinomycetota</taxon>
        <taxon>Actinomycetes</taxon>
        <taxon>Kitasatosporales</taxon>
        <taxon>Streptomycetaceae</taxon>
        <taxon>Streptomyces</taxon>
    </lineage>
</organism>